<comment type="cofactor">
    <cofactor evidence="1">
        <name>Mg(2+)</name>
        <dbReference type="ChEBI" id="CHEBI:18420"/>
    </cofactor>
    <text evidence="1">Binds 2 magnesium ions per subunit.</text>
</comment>
<dbReference type="OrthoDB" id="9798107at2"/>
<proteinExistence type="predicted"/>
<dbReference type="EMBL" id="JABCKY010000001">
    <property type="protein sequence ID" value="NMT63455.1"/>
    <property type="molecule type" value="Genomic_DNA"/>
</dbReference>
<dbReference type="PANTHER" id="PTHR16222:SF12">
    <property type="entry name" value="ADP-RIBOSYLGLYCOHYDROLASE-RELATED"/>
    <property type="match status" value="1"/>
</dbReference>
<dbReference type="RefSeq" id="WP_135955874.1">
    <property type="nucleotide sequence ID" value="NZ_JABCKY010000001.1"/>
</dbReference>
<accession>A0A7Y0RC12</accession>
<reference evidence="2 3" key="1">
    <citation type="submission" date="2020-04" db="EMBL/GenBank/DDBJ databases">
        <title>Marinobacter oceani sp. nov., isolated from marine solar saltern.</title>
        <authorList>
            <person name="Chen X.-Y."/>
        </authorList>
    </citation>
    <scope>NUCLEOTIDE SEQUENCE [LARGE SCALE GENOMIC DNA]</scope>
    <source>
        <strain evidence="2 3">W62</strain>
    </source>
</reference>
<feature type="binding site" evidence="1">
    <location>
        <position position="251"/>
    </location>
    <ligand>
        <name>Mg(2+)</name>
        <dbReference type="ChEBI" id="CHEBI:18420"/>
        <label>1</label>
    </ligand>
</feature>
<evidence type="ECO:0000256" key="1">
    <source>
        <dbReference type="PIRSR" id="PIRSR605502-1"/>
    </source>
</evidence>
<feature type="binding site" evidence="1">
    <location>
        <position position="52"/>
    </location>
    <ligand>
        <name>Mg(2+)</name>
        <dbReference type="ChEBI" id="CHEBI:18420"/>
        <label>1</label>
    </ligand>
</feature>
<dbReference type="Proteomes" id="UP000567186">
    <property type="component" value="Unassembled WGS sequence"/>
</dbReference>
<organism evidence="2 3">
    <name type="scientific">Marinobacter orientalis</name>
    <dbReference type="NCBI Taxonomy" id="1928859"/>
    <lineage>
        <taxon>Bacteria</taxon>
        <taxon>Pseudomonadati</taxon>
        <taxon>Pseudomonadota</taxon>
        <taxon>Gammaproteobacteria</taxon>
        <taxon>Pseudomonadales</taxon>
        <taxon>Marinobacteraceae</taxon>
        <taxon>Marinobacter</taxon>
    </lineage>
</organism>
<feature type="binding site" evidence="1">
    <location>
        <position position="254"/>
    </location>
    <ligand>
        <name>Mg(2+)</name>
        <dbReference type="ChEBI" id="CHEBI:18420"/>
        <label>1</label>
    </ligand>
</feature>
<feature type="binding site" evidence="1">
    <location>
        <position position="253"/>
    </location>
    <ligand>
        <name>Mg(2+)</name>
        <dbReference type="ChEBI" id="CHEBI:18420"/>
        <label>1</label>
    </ligand>
</feature>
<keyword evidence="1" id="KW-0460">Magnesium</keyword>
<evidence type="ECO:0000313" key="3">
    <source>
        <dbReference type="Proteomes" id="UP000567186"/>
    </source>
</evidence>
<dbReference type="InterPro" id="IPR036705">
    <property type="entry name" value="Ribosyl_crysJ1_sf"/>
</dbReference>
<dbReference type="SUPFAM" id="SSF101478">
    <property type="entry name" value="ADP-ribosylglycohydrolase"/>
    <property type="match status" value="1"/>
</dbReference>
<name>A0A7Y0RC12_9GAMM</name>
<dbReference type="Gene3D" id="1.10.4080.10">
    <property type="entry name" value="ADP-ribosylation/Crystallin J1"/>
    <property type="match status" value="1"/>
</dbReference>
<feature type="binding site" evidence="1">
    <location>
        <position position="51"/>
    </location>
    <ligand>
        <name>Mg(2+)</name>
        <dbReference type="ChEBI" id="CHEBI:18420"/>
        <label>1</label>
    </ligand>
</feature>
<evidence type="ECO:0000313" key="2">
    <source>
        <dbReference type="EMBL" id="NMT63455.1"/>
    </source>
</evidence>
<dbReference type="PANTHER" id="PTHR16222">
    <property type="entry name" value="ADP-RIBOSYLGLYCOHYDROLASE"/>
    <property type="match status" value="1"/>
</dbReference>
<feature type="binding site" evidence="1">
    <location>
        <position position="50"/>
    </location>
    <ligand>
        <name>Mg(2+)</name>
        <dbReference type="ChEBI" id="CHEBI:18420"/>
        <label>1</label>
    </ligand>
</feature>
<dbReference type="InterPro" id="IPR005502">
    <property type="entry name" value="Ribosyl_crysJ1"/>
</dbReference>
<sequence length="301" mass="32141">MNLNDRATGGLLALACGDALANGVEFSPRGSADIKDMHSTRRYLPVGQWSDDTGLALCLGESLVAKNGFDPADQMRRYEGFYDRQEGWPSELALAPGNTLGAALKKFKYTDEPFAGSTHPLAAGNGGLMRLLPALLAAHPDLELTRLWARESTRTTHGAEECLEASELLALVIHQLLLGEPKATALAAGKSETWKSKKIAALAQGDYLEKSDALIKAKSYVVDTLEAALWCFGTTDSLEAALLTAANLGDDCDTVSAITGQLAGCHYGKNDIPAAWLEVLADKKRIEELATQLIQMAPKAA</sequence>
<dbReference type="Pfam" id="PF03747">
    <property type="entry name" value="ADP_ribosyl_GH"/>
    <property type="match status" value="1"/>
</dbReference>
<dbReference type="InterPro" id="IPR050792">
    <property type="entry name" value="ADP-ribosylglycohydrolase"/>
</dbReference>
<comment type="caution">
    <text evidence="2">The sequence shown here is derived from an EMBL/GenBank/DDBJ whole genome shotgun (WGS) entry which is preliminary data.</text>
</comment>
<keyword evidence="3" id="KW-1185">Reference proteome</keyword>
<dbReference type="GO" id="GO:0016787">
    <property type="term" value="F:hydrolase activity"/>
    <property type="evidence" value="ECO:0007669"/>
    <property type="project" value="UniProtKB-KW"/>
</dbReference>
<keyword evidence="2" id="KW-0378">Hydrolase</keyword>
<gene>
    <name evidence="2" type="ORF">HIU99_07560</name>
</gene>
<dbReference type="AlphaFoldDB" id="A0A7Y0RC12"/>
<protein>
    <submittedName>
        <fullName evidence="2">ADP-ribosylglycohydrolase family protein</fullName>
    </submittedName>
</protein>
<keyword evidence="1" id="KW-0479">Metal-binding</keyword>
<dbReference type="GO" id="GO:0046872">
    <property type="term" value="F:metal ion binding"/>
    <property type="evidence" value="ECO:0007669"/>
    <property type="project" value="UniProtKB-KW"/>
</dbReference>